<dbReference type="eggNOG" id="ENOG502SIW4">
    <property type="taxonomic scope" value="Eukaryota"/>
</dbReference>
<feature type="region of interest" description="Disordered" evidence="1">
    <location>
        <begin position="868"/>
        <end position="898"/>
    </location>
</feature>
<dbReference type="HOGENOM" id="CLU_305656_0_0_1"/>
<sequence>MLFPEEAIPISSASRSLYAIARQHAFSEITIRSPKQLVNMHDYLMLHVDNRTIWPRRLHISANGAIFDKYWDCDKFEWEYEGPTYALAGILEHAYDLEYLELSGCEKALSGSRDNELCKHLAALPNLLEANLSDLGHKGLDVVCRMASRPKILTLGFRRNFFNRGLYGNLVDKKIIHRVLHADVLRDVRDLTLKGFQGHSIMELGSYSPAESSHPQPHAPHLASLALIECDVLPLLEHFPTIRRLDVCSGNFDTAVDASRLQRLQLDHLSTELYDLNRMSVPPTDLLRLSSHNFPTSSCSRAIRSQNRDISSACITNISYAVVLWLPINFQPKWAARPFQLNDMSSPLSRLRYLILLFDGSDYAMHWAFKKTELEIPFEGKAHKYPFWGRDLWDWGMDLLLEPRLTPHWNFDSIRLFKWNGVKWVRFRHEPWTANMMWNIQSSLPEGGTPFGFIIYADKTKLSSFGTEKGYPVLVRCAHLPIEIRNATGIGGGALVGWLPLVPEGTAEDKNRDFVDHKRVVWHTAFYELCRKVEPMSHVGVTCNIPGLGKKCFFPYIAMLAADYEEQCTMVLIRGGHQSIHNCPVCVVSSEDLAKLEEHALLRTQQGTMRILKMAEERNKTQGEALLKEYGLRNLANVFFRMKNSDPYKAISWDKLHAFSLGLFGAHIWPEIVQLVKDLSREDHSEVDELANGFPRWRGLTHFKQVIGIAFNDGSKFEDLSKIVPYIVHNVIATVKGSEGYLLLCLLRKFLELDMLYSFRTQTDDTIALIRDKTIEFSHCLEEYQQKSNGTKNWNFPKIHSHQHGPDDIEAKGITANYNTKPYEKMHGSFKKTYLRSCNKRNVAPQILTREHDKAVIDIIRANVDDYDEYNNMEAEEEDDDDDEEDDERIQAHPRSRHRQIYERPLKIEDHLFLGSPQKPTSIETLGVSNPVCKDLHTLLNSYFQELGITTPDGKNIIVTPRDQASFISN</sequence>
<evidence type="ECO:0000313" key="3">
    <source>
        <dbReference type="Proteomes" id="UP000015241"/>
    </source>
</evidence>
<dbReference type="AlphaFoldDB" id="S8DYK4"/>
<evidence type="ECO:0000313" key="2">
    <source>
        <dbReference type="EMBL" id="EPS96178.1"/>
    </source>
</evidence>
<dbReference type="OrthoDB" id="2795925at2759"/>
<evidence type="ECO:0000256" key="1">
    <source>
        <dbReference type="SAM" id="MobiDB-lite"/>
    </source>
</evidence>
<gene>
    <name evidence="2" type="ORF">FOMPIDRAFT_1053542</name>
</gene>
<feature type="compositionally biased region" description="Acidic residues" evidence="1">
    <location>
        <begin position="868"/>
        <end position="888"/>
    </location>
</feature>
<organism evidence="2 3">
    <name type="scientific">Fomitopsis schrenkii</name>
    <name type="common">Brown rot fungus</name>
    <dbReference type="NCBI Taxonomy" id="2126942"/>
    <lineage>
        <taxon>Eukaryota</taxon>
        <taxon>Fungi</taxon>
        <taxon>Dikarya</taxon>
        <taxon>Basidiomycota</taxon>
        <taxon>Agaricomycotina</taxon>
        <taxon>Agaricomycetes</taxon>
        <taxon>Polyporales</taxon>
        <taxon>Fomitopsis</taxon>
    </lineage>
</organism>
<dbReference type="InterPro" id="IPR041078">
    <property type="entry name" value="Plavaka"/>
</dbReference>
<accession>S8DYK4</accession>
<reference evidence="2 3" key="1">
    <citation type="journal article" date="2012" name="Science">
        <title>The Paleozoic origin of enzymatic lignin decomposition reconstructed from 31 fungal genomes.</title>
        <authorList>
            <person name="Floudas D."/>
            <person name="Binder M."/>
            <person name="Riley R."/>
            <person name="Barry K."/>
            <person name="Blanchette R.A."/>
            <person name="Henrissat B."/>
            <person name="Martinez A.T."/>
            <person name="Otillar R."/>
            <person name="Spatafora J.W."/>
            <person name="Yadav J.S."/>
            <person name="Aerts A."/>
            <person name="Benoit I."/>
            <person name="Boyd A."/>
            <person name="Carlson A."/>
            <person name="Copeland A."/>
            <person name="Coutinho P.M."/>
            <person name="de Vries R.P."/>
            <person name="Ferreira P."/>
            <person name="Findley K."/>
            <person name="Foster B."/>
            <person name="Gaskell J."/>
            <person name="Glotzer D."/>
            <person name="Gorecki P."/>
            <person name="Heitman J."/>
            <person name="Hesse C."/>
            <person name="Hori C."/>
            <person name="Igarashi K."/>
            <person name="Jurgens J.A."/>
            <person name="Kallen N."/>
            <person name="Kersten P."/>
            <person name="Kohler A."/>
            <person name="Kuees U."/>
            <person name="Kumar T.K.A."/>
            <person name="Kuo A."/>
            <person name="LaButti K."/>
            <person name="Larrondo L.F."/>
            <person name="Lindquist E."/>
            <person name="Ling A."/>
            <person name="Lombard V."/>
            <person name="Lucas S."/>
            <person name="Lundell T."/>
            <person name="Martin R."/>
            <person name="McLaughlin D.J."/>
            <person name="Morgenstern I."/>
            <person name="Morin E."/>
            <person name="Murat C."/>
            <person name="Nagy L.G."/>
            <person name="Nolan M."/>
            <person name="Ohm R.A."/>
            <person name="Patyshakuliyeva A."/>
            <person name="Rokas A."/>
            <person name="Ruiz-Duenas F.J."/>
            <person name="Sabat G."/>
            <person name="Salamov A."/>
            <person name="Samejima M."/>
            <person name="Schmutz J."/>
            <person name="Slot J.C."/>
            <person name="St John F."/>
            <person name="Stenlid J."/>
            <person name="Sun H."/>
            <person name="Sun S."/>
            <person name="Syed K."/>
            <person name="Tsang A."/>
            <person name="Wiebenga A."/>
            <person name="Young D."/>
            <person name="Pisabarro A."/>
            <person name="Eastwood D.C."/>
            <person name="Martin F."/>
            <person name="Cullen D."/>
            <person name="Grigoriev I.V."/>
            <person name="Hibbett D.S."/>
        </authorList>
    </citation>
    <scope>NUCLEOTIDE SEQUENCE</scope>
    <source>
        <strain evidence="3">FP-58527</strain>
    </source>
</reference>
<protein>
    <submittedName>
        <fullName evidence="2">Uncharacterized protein</fullName>
    </submittedName>
</protein>
<dbReference type="InParanoid" id="S8DYK4"/>
<keyword evidence="3" id="KW-1185">Reference proteome</keyword>
<dbReference type="STRING" id="743788.S8DYK4"/>
<dbReference type="Pfam" id="PF18759">
    <property type="entry name" value="Plavaka"/>
    <property type="match status" value="1"/>
</dbReference>
<dbReference type="EMBL" id="KE504193">
    <property type="protein sequence ID" value="EPS96178.1"/>
    <property type="molecule type" value="Genomic_DNA"/>
</dbReference>
<dbReference type="SUPFAM" id="SSF52047">
    <property type="entry name" value="RNI-like"/>
    <property type="match status" value="1"/>
</dbReference>
<dbReference type="Proteomes" id="UP000015241">
    <property type="component" value="Unassembled WGS sequence"/>
</dbReference>
<name>S8DYK4_FOMSC</name>
<proteinExistence type="predicted"/>